<evidence type="ECO:0000256" key="4">
    <source>
        <dbReference type="ARBA" id="ARBA00023145"/>
    </source>
</evidence>
<sequence>MTLPFRSPARSLTLSLLALAALASCARPAPAPRASVPAPPPAAAAAEPAASQNFVVAANPLASEAGMAVLRRGGSAVDAAIAVQAMLSLVEPQSSGIGGGAFLNYFNAETGKAEIYDGRETAPAGASPDMFIGDNGKPLGYPAAVTSGRATGVPGVVRMLKLAHEEHGSLEWQTLFGDAERTARDGFIVSPRLGRFLTRSFPQLAGADAQAYFAEADGSLVDVGDRLKNPAYAAFLARLAAQGPDALYAGPTAQAIVARTNAAPLGGTMTLADLTAYRPVKREPLCRDWRVYLVCVPPPPSSGVGMLQLLLMLERTDIASRNAQDPQAWFLFAEASRIMYADRDRYVGDPLTGAVPVEGLLAPDYIARRAKLIGTVAGAPPAAGTPAGAVAAAADTTAEPAGTSHFIVGDSKGNVVSMTTTVESIFGTGRMVDGFFLNNQMTDFAFSPRDAQGRAAVNAVAPGKRPRSSMTPLVMIDRQGRFAGALGSAGGNAILAYVGKSMIGAVDWGLPMQQALALPNVVARGDNFGGEVTRFSPQILEALAARGVKIEPGQGEDSGLHGVIVRNGRIDGGYDPRREGRVLVEAGRR</sequence>
<dbReference type="InterPro" id="IPR051792">
    <property type="entry name" value="GGT_bact"/>
</dbReference>
<dbReference type="InterPro" id="IPR043137">
    <property type="entry name" value="GGT_ssub_C"/>
</dbReference>
<evidence type="ECO:0000256" key="5">
    <source>
        <dbReference type="SAM" id="SignalP"/>
    </source>
</evidence>
<keyword evidence="7" id="KW-1185">Reference proteome</keyword>
<name>A0ABY5L9P4_9SPHN</name>
<feature type="chain" id="PRO_5046643477" evidence="5">
    <location>
        <begin position="32"/>
        <end position="589"/>
    </location>
</feature>
<comment type="similarity">
    <text evidence="1">Belongs to the gamma-glutamyltransferase family.</text>
</comment>
<evidence type="ECO:0000313" key="6">
    <source>
        <dbReference type="EMBL" id="UUL82691.1"/>
    </source>
</evidence>
<evidence type="ECO:0000313" key="7">
    <source>
        <dbReference type="Proteomes" id="UP001058533"/>
    </source>
</evidence>
<dbReference type="EMBL" id="CP101740">
    <property type="protein sequence ID" value="UUL82691.1"/>
    <property type="molecule type" value="Genomic_DNA"/>
</dbReference>
<keyword evidence="3" id="KW-0378">Hydrolase</keyword>
<dbReference type="InterPro" id="IPR029055">
    <property type="entry name" value="Ntn_hydrolases_N"/>
</dbReference>
<dbReference type="Proteomes" id="UP001058533">
    <property type="component" value="Chromosome"/>
</dbReference>
<dbReference type="Pfam" id="PF01019">
    <property type="entry name" value="G_glu_transpept"/>
    <property type="match status" value="1"/>
</dbReference>
<keyword evidence="4" id="KW-0865">Zymogen</keyword>
<dbReference type="PANTHER" id="PTHR43199">
    <property type="entry name" value="GLUTATHIONE HYDROLASE"/>
    <property type="match status" value="1"/>
</dbReference>
<feature type="signal peptide" evidence="5">
    <location>
        <begin position="1"/>
        <end position="31"/>
    </location>
</feature>
<accession>A0ABY5L9P4</accession>
<evidence type="ECO:0000256" key="3">
    <source>
        <dbReference type="ARBA" id="ARBA00022801"/>
    </source>
</evidence>
<dbReference type="PROSITE" id="PS51257">
    <property type="entry name" value="PROKAR_LIPOPROTEIN"/>
    <property type="match status" value="1"/>
</dbReference>
<dbReference type="PANTHER" id="PTHR43199:SF1">
    <property type="entry name" value="GLUTATHIONE HYDROLASE PROENZYME"/>
    <property type="match status" value="1"/>
</dbReference>
<dbReference type="Gene3D" id="3.60.20.40">
    <property type="match status" value="1"/>
</dbReference>
<organism evidence="6 7">
    <name type="scientific">Sphingomonas qomolangmaensis</name>
    <dbReference type="NCBI Taxonomy" id="2918765"/>
    <lineage>
        <taxon>Bacteria</taxon>
        <taxon>Pseudomonadati</taxon>
        <taxon>Pseudomonadota</taxon>
        <taxon>Alphaproteobacteria</taxon>
        <taxon>Sphingomonadales</taxon>
        <taxon>Sphingomonadaceae</taxon>
        <taxon>Sphingomonas</taxon>
    </lineage>
</organism>
<keyword evidence="2" id="KW-0808">Transferase</keyword>
<gene>
    <name evidence="6" type="ORF">NMP03_00090</name>
</gene>
<keyword evidence="5" id="KW-0732">Signal</keyword>
<dbReference type="RefSeq" id="WP_256506536.1">
    <property type="nucleotide sequence ID" value="NZ_CP101740.1"/>
</dbReference>
<evidence type="ECO:0000256" key="1">
    <source>
        <dbReference type="ARBA" id="ARBA00009381"/>
    </source>
</evidence>
<dbReference type="PRINTS" id="PR01210">
    <property type="entry name" value="GGTRANSPTASE"/>
</dbReference>
<protein>
    <submittedName>
        <fullName evidence="6">Gamma-glutamyltransferase family protein</fullName>
    </submittedName>
</protein>
<dbReference type="InterPro" id="IPR043138">
    <property type="entry name" value="GGT_lsub"/>
</dbReference>
<evidence type="ECO:0000256" key="2">
    <source>
        <dbReference type="ARBA" id="ARBA00022679"/>
    </source>
</evidence>
<proteinExistence type="inferred from homology"/>
<dbReference type="Gene3D" id="1.10.246.130">
    <property type="match status" value="1"/>
</dbReference>
<reference evidence="6" key="1">
    <citation type="submission" date="2022-07" db="EMBL/GenBank/DDBJ databases">
        <title>Sphingomonas sp. nov., a novel bacterium isolated from the north slope of the Mount Everest.</title>
        <authorList>
            <person name="Cui X."/>
            <person name="Liu Y."/>
        </authorList>
    </citation>
    <scope>NUCLEOTIDE SEQUENCE</scope>
    <source>
        <strain evidence="6">S5-59</strain>
    </source>
</reference>
<dbReference type="SUPFAM" id="SSF56235">
    <property type="entry name" value="N-terminal nucleophile aminohydrolases (Ntn hydrolases)"/>
    <property type="match status" value="1"/>
</dbReference>